<accession>A0A0W4ZWJ9</accession>
<dbReference type="RefSeq" id="XP_018231441.1">
    <property type="nucleotide sequence ID" value="XM_018372501.1"/>
</dbReference>
<evidence type="ECO:0000259" key="6">
    <source>
        <dbReference type="Pfam" id="PF02544"/>
    </source>
</evidence>
<comment type="catalytic activity">
    <reaction evidence="5">
        <text>a di-trans,poly-cis-dolichal + NADP(+) = a di-trans,poly-cis-polyprenal + NADPH + H(+)</text>
        <dbReference type="Rhea" id="RHEA:80727"/>
        <dbReference type="Rhea" id="RHEA-COMP:19536"/>
        <dbReference type="Rhea" id="RHEA-COMP:19537"/>
        <dbReference type="ChEBI" id="CHEBI:15378"/>
        <dbReference type="ChEBI" id="CHEBI:57783"/>
        <dbReference type="ChEBI" id="CHEBI:58349"/>
        <dbReference type="ChEBI" id="CHEBI:231623"/>
        <dbReference type="ChEBI" id="CHEBI:231637"/>
        <dbReference type="EC" id="1.3.1.94"/>
    </reaction>
    <physiologicalReaction direction="right-to-left" evidence="5">
        <dbReference type="Rhea" id="RHEA:80729"/>
    </physiologicalReaction>
</comment>
<comment type="caution">
    <text evidence="7">The sequence shown here is derived from an EMBL/GenBank/DDBJ whole genome shotgun (WGS) entry which is preliminary data.</text>
</comment>
<dbReference type="Pfam" id="PF02544">
    <property type="entry name" value="Steroid_dh"/>
    <property type="match status" value="1"/>
</dbReference>
<comment type="function">
    <text evidence="5">Plays a key role in early steps of protein N-linked glycosylation by being involved in the conversion of polyprenol into dolichol. Acts as a polyprenal reductase that mediates the reduction of polyprenal into dolichal in a NADP-dependent mechanism. Dolichols are required for the synthesis of dolichol-linked monosaccharides and the oligosaccharide precursor used for N-glycosylation.</text>
</comment>
<dbReference type="GeneID" id="28938756"/>
<dbReference type="PANTHER" id="PTHR14624">
    <property type="entry name" value="DFG10 PROTEIN"/>
    <property type="match status" value="1"/>
</dbReference>
<evidence type="ECO:0000313" key="8">
    <source>
        <dbReference type="Proteomes" id="UP000053447"/>
    </source>
</evidence>
<comment type="subcellular location">
    <subcellularLocation>
        <location evidence="1">Endomembrane system</location>
        <topology evidence="1">Multi-pass membrane protein</topology>
    </subcellularLocation>
    <subcellularLocation>
        <location evidence="5">Endoplasmic reticulum membrane</location>
    </subcellularLocation>
</comment>
<dbReference type="OrthoDB" id="541710at2759"/>
<comment type="similarity">
    <text evidence="5">Belongs to the steroid 5-alpha reductase family. Polyprenal reductase subfamily.</text>
</comment>
<keyword evidence="2 5" id="KW-0812">Transmembrane</keyword>
<keyword evidence="5" id="KW-0521">NADP</keyword>
<dbReference type="Proteomes" id="UP000053447">
    <property type="component" value="Unassembled WGS sequence"/>
</dbReference>
<evidence type="ECO:0000256" key="1">
    <source>
        <dbReference type="ARBA" id="ARBA00004127"/>
    </source>
</evidence>
<feature type="transmembrane region" description="Helical" evidence="5">
    <location>
        <begin position="136"/>
        <end position="155"/>
    </location>
</feature>
<feature type="transmembrane region" description="Helical" evidence="5">
    <location>
        <begin position="60"/>
        <end position="80"/>
    </location>
</feature>
<dbReference type="GO" id="GO:0102389">
    <property type="term" value="F:polyprenol reductase activity"/>
    <property type="evidence" value="ECO:0007669"/>
    <property type="project" value="UniProtKB-UniRule"/>
</dbReference>
<dbReference type="EMBL" id="LFWA01000001">
    <property type="protein sequence ID" value="KTW32749.1"/>
    <property type="molecule type" value="Genomic_DNA"/>
</dbReference>
<proteinExistence type="inferred from homology"/>
<feature type="transmembrane region" description="Helical" evidence="5">
    <location>
        <begin position="249"/>
        <end position="266"/>
    </location>
</feature>
<organism evidence="7 8">
    <name type="scientific">Pneumocystis jirovecii (strain RU7)</name>
    <name type="common">Human pneumocystis pneumonia agent</name>
    <dbReference type="NCBI Taxonomy" id="1408657"/>
    <lineage>
        <taxon>Eukaryota</taxon>
        <taxon>Fungi</taxon>
        <taxon>Dikarya</taxon>
        <taxon>Ascomycota</taxon>
        <taxon>Taphrinomycotina</taxon>
        <taxon>Pneumocystomycetes</taxon>
        <taxon>Pneumocystaceae</taxon>
        <taxon>Pneumocystis</taxon>
    </lineage>
</organism>
<dbReference type="GO" id="GO:0006488">
    <property type="term" value="P:dolichol-linked oligosaccharide biosynthetic process"/>
    <property type="evidence" value="ECO:0007669"/>
    <property type="project" value="UniProtKB-UniRule"/>
</dbReference>
<dbReference type="UniPathway" id="UPA00378"/>
<feature type="transmembrane region" description="Helical" evidence="5">
    <location>
        <begin position="101"/>
        <end position="121"/>
    </location>
</feature>
<keyword evidence="3 5" id="KW-1133">Transmembrane helix</keyword>
<dbReference type="InterPro" id="IPR039698">
    <property type="entry name" value="Dfg10/SRD5A3"/>
</dbReference>
<sequence length="292" mass="34335">MFGITLVVQTYFIILTSGLLMARINPLTKRWMCYGKTLDEPDSWGFYKRSIFGYTVPKKWFIHFYVVSTISNCFWIIQICRCRFYGECGLITYFSQDRMQSLFKVYVCVLFMSIHGVRRLYESFFIQKHSDARMWIGHYFLGMTYYIFCSLGMWCEGGGNLQNPEQVFIELKCVSGIITVLFSVLVYVFFSWAQHSTHIGLSKLRSDPNMPKYSLPTTGLFKYLVCPHYTSEIGIYFSLILATHAQNKTIFIIFIWVLAILTISASETYRWYLRTFRIDASYLPWIIFPGIY</sequence>
<feature type="transmembrane region" description="Helical" evidence="5">
    <location>
        <begin position="167"/>
        <end position="190"/>
    </location>
</feature>
<keyword evidence="4 5" id="KW-0472">Membrane</keyword>
<dbReference type="GO" id="GO:0160198">
    <property type="term" value="F:polyprenal reductase activity"/>
    <property type="evidence" value="ECO:0007669"/>
    <property type="project" value="UniProtKB-EC"/>
</dbReference>
<reference evidence="8" key="1">
    <citation type="journal article" date="2016" name="Nat. Commun.">
        <title>Genome analysis of three Pneumocystis species reveals adaptation mechanisms to life exclusively in mammalian hosts.</title>
        <authorList>
            <person name="Ma L."/>
            <person name="Chen Z."/>
            <person name="Huang D.W."/>
            <person name="Kutty G."/>
            <person name="Ishihara M."/>
            <person name="Wang H."/>
            <person name="Abouelleil A."/>
            <person name="Bishop L."/>
            <person name="Davey E."/>
            <person name="Deng R."/>
            <person name="Deng X."/>
            <person name="Fan L."/>
            <person name="Fantoni G."/>
            <person name="Fitzgerald M."/>
            <person name="Gogineni E."/>
            <person name="Goldberg J.M."/>
            <person name="Handley G."/>
            <person name="Hu X."/>
            <person name="Huber C."/>
            <person name="Jiao X."/>
            <person name="Jones K."/>
            <person name="Levin J.Z."/>
            <person name="Liu Y."/>
            <person name="Macdonald P."/>
            <person name="Melnikov A."/>
            <person name="Raley C."/>
            <person name="Sassi M."/>
            <person name="Sherman B.T."/>
            <person name="Song X."/>
            <person name="Sykes S."/>
            <person name="Tran B."/>
            <person name="Walsh L."/>
            <person name="Xia Y."/>
            <person name="Yang J."/>
            <person name="Young S."/>
            <person name="Zeng Q."/>
            <person name="Zheng X."/>
            <person name="Stephens R."/>
            <person name="Nusbaum C."/>
            <person name="Birren B.W."/>
            <person name="Azadi P."/>
            <person name="Lempicki R.A."/>
            <person name="Cuomo C.A."/>
            <person name="Kovacs J.A."/>
        </authorList>
    </citation>
    <scope>NUCLEOTIDE SEQUENCE [LARGE SCALE GENOMIC DNA]</scope>
    <source>
        <strain evidence="8">RU7</strain>
    </source>
</reference>
<evidence type="ECO:0000256" key="4">
    <source>
        <dbReference type="ARBA" id="ARBA00023136"/>
    </source>
</evidence>
<dbReference type="InterPro" id="IPR001104">
    <property type="entry name" value="3-oxo-5_a-steroid_4-DH_C"/>
</dbReference>
<name>A0A0W4ZWJ9_PNEJ7</name>
<dbReference type="VEuPathDB" id="FungiDB:T551_00234"/>
<evidence type="ECO:0000313" key="7">
    <source>
        <dbReference type="EMBL" id="KTW32749.1"/>
    </source>
</evidence>
<dbReference type="PANTHER" id="PTHR14624:SF0">
    <property type="entry name" value="POLYPRENOL REDUCTASE"/>
    <property type="match status" value="1"/>
</dbReference>
<feature type="transmembrane region" description="Helical" evidence="5">
    <location>
        <begin position="220"/>
        <end position="242"/>
    </location>
</feature>
<dbReference type="GO" id="GO:0005789">
    <property type="term" value="C:endoplasmic reticulum membrane"/>
    <property type="evidence" value="ECO:0007669"/>
    <property type="project" value="UniProtKB-SubCell"/>
</dbReference>
<dbReference type="STRING" id="1408657.A0A0W4ZWJ9"/>
<gene>
    <name evidence="7" type="ORF">T551_00234</name>
</gene>
<feature type="domain" description="3-oxo-5-alpha-steroid 4-dehydrogenase C-terminal" evidence="6">
    <location>
        <begin position="179"/>
        <end position="277"/>
    </location>
</feature>
<keyword evidence="8" id="KW-1185">Reference proteome</keyword>
<dbReference type="GO" id="GO:0016095">
    <property type="term" value="P:polyprenol catabolic process"/>
    <property type="evidence" value="ECO:0007669"/>
    <property type="project" value="UniProtKB-UniRule"/>
</dbReference>
<protein>
    <recommendedName>
        <fullName evidence="5">Polyprenal reductase</fullName>
        <ecNumber evidence="5">1.3.1.94</ecNumber>
    </recommendedName>
</protein>
<keyword evidence="5" id="KW-0256">Endoplasmic reticulum</keyword>
<evidence type="ECO:0000256" key="2">
    <source>
        <dbReference type="ARBA" id="ARBA00022692"/>
    </source>
</evidence>
<dbReference type="AlphaFoldDB" id="A0A0W4ZWJ9"/>
<comment type="pathway">
    <text evidence="5">Protein modification; protein glycosylation.</text>
</comment>
<keyword evidence="5" id="KW-0560">Oxidoreductase</keyword>
<dbReference type="PROSITE" id="PS50244">
    <property type="entry name" value="S5A_REDUCTASE"/>
    <property type="match status" value="1"/>
</dbReference>
<dbReference type="EC" id="1.3.1.94" evidence="5"/>
<dbReference type="GO" id="GO:0003865">
    <property type="term" value="F:3-oxo-5-alpha-steroid 4-dehydrogenase activity"/>
    <property type="evidence" value="ECO:0007669"/>
    <property type="project" value="TreeGrafter"/>
</dbReference>
<evidence type="ECO:0000256" key="5">
    <source>
        <dbReference type="RuleBase" id="RU367081"/>
    </source>
</evidence>
<evidence type="ECO:0000256" key="3">
    <source>
        <dbReference type="ARBA" id="ARBA00022989"/>
    </source>
</evidence>